<accession>A0AAQ4D4S5</accession>
<dbReference type="Proteomes" id="UP001321473">
    <property type="component" value="Unassembled WGS sequence"/>
</dbReference>
<comment type="caution">
    <text evidence="2">The sequence shown here is derived from an EMBL/GenBank/DDBJ whole genome shotgun (WGS) entry which is preliminary data.</text>
</comment>
<gene>
    <name evidence="2" type="ORF">V5799_004901</name>
</gene>
<evidence type="ECO:0000256" key="1">
    <source>
        <dbReference type="SAM" id="Phobius"/>
    </source>
</evidence>
<evidence type="ECO:0000313" key="2">
    <source>
        <dbReference type="EMBL" id="KAK8757465.1"/>
    </source>
</evidence>
<name>A0AAQ4D4S5_AMBAM</name>
<keyword evidence="3" id="KW-1185">Reference proteome</keyword>
<evidence type="ECO:0000313" key="3">
    <source>
        <dbReference type="Proteomes" id="UP001321473"/>
    </source>
</evidence>
<proteinExistence type="predicted"/>
<organism evidence="2 3">
    <name type="scientific">Amblyomma americanum</name>
    <name type="common">Lone star tick</name>
    <dbReference type="NCBI Taxonomy" id="6943"/>
    <lineage>
        <taxon>Eukaryota</taxon>
        <taxon>Metazoa</taxon>
        <taxon>Ecdysozoa</taxon>
        <taxon>Arthropoda</taxon>
        <taxon>Chelicerata</taxon>
        <taxon>Arachnida</taxon>
        <taxon>Acari</taxon>
        <taxon>Parasitiformes</taxon>
        <taxon>Ixodida</taxon>
        <taxon>Ixodoidea</taxon>
        <taxon>Ixodidae</taxon>
        <taxon>Amblyomminae</taxon>
        <taxon>Amblyomma</taxon>
    </lineage>
</organism>
<protein>
    <submittedName>
        <fullName evidence="2">Uncharacterized protein</fullName>
    </submittedName>
</protein>
<keyword evidence="1" id="KW-1133">Transmembrane helix</keyword>
<feature type="transmembrane region" description="Helical" evidence="1">
    <location>
        <begin position="65"/>
        <end position="81"/>
    </location>
</feature>
<feature type="transmembrane region" description="Helical" evidence="1">
    <location>
        <begin position="9"/>
        <end position="33"/>
    </location>
</feature>
<reference evidence="2 3" key="1">
    <citation type="journal article" date="2023" name="Arcadia Sci">
        <title>De novo assembly of a long-read Amblyomma americanum tick genome.</title>
        <authorList>
            <person name="Chou S."/>
            <person name="Poskanzer K.E."/>
            <person name="Rollins M."/>
            <person name="Thuy-Boun P.S."/>
        </authorList>
    </citation>
    <scope>NUCLEOTIDE SEQUENCE [LARGE SCALE GENOMIC DNA]</scope>
    <source>
        <strain evidence="2">F_SG_1</strain>
        <tissue evidence="2">Salivary glands</tissue>
    </source>
</reference>
<sequence length="85" mass="9943">MATRQNKQMIIRVGTVTLILLLIIDCVLLYMWLSYGTRTITKTVTKKTIARRLVPHHYRREDEDSYLLLVMITLTVIIVVVQNQI</sequence>
<keyword evidence="1" id="KW-0812">Transmembrane</keyword>
<dbReference type="AlphaFoldDB" id="A0AAQ4D4S5"/>
<keyword evidence="1" id="KW-0472">Membrane</keyword>
<dbReference type="EMBL" id="JARKHS020035161">
    <property type="protein sequence ID" value="KAK8757465.1"/>
    <property type="molecule type" value="Genomic_DNA"/>
</dbReference>